<evidence type="ECO:0000313" key="4">
    <source>
        <dbReference type="Proteomes" id="UP000070544"/>
    </source>
</evidence>
<feature type="repeat" description="TPR" evidence="1">
    <location>
        <begin position="94"/>
        <end position="127"/>
    </location>
</feature>
<name>A0A139AXF1_GONPJ</name>
<dbReference type="InterPro" id="IPR019734">
    <property type="entry name" value="TPR_rpt"/>
</dbReference>
<dbReference type="Proteomes" id="UP000070544">
    <property type="component" value="Unassembled WGS sequence"/>
</dbReference>
<dbReference type="OrthoDB" id="10511046at2759"/>
<sequence>MPQPPTYLTQLHISHARSLLVRALSTGDVDFAVRAAEVTLRRPLSSRADEETRGKEVEEVWKLGVQVLRLLPDGEERCIRFVQRLFALNTPLKEELLLELGQLLANAGRTEDAYDRIEASISLHPFSSNPHLHGLVGTISRDLWLGEVRAGPPRALAARESDFRSSQVWDGAGAHDWAPLSQDPYSRHARASQDPYARLASSSQDPYARIASQPRSSQGWNSEERAFEQRVWKMDDVSFSDTPLTQDEAVRMKSEHISAQRTNFVPLESALARTRRLRCEDHLKRAVELADEKGVASGAWVETLIEVYYLTDRPEDAMTLLEARHARFSHDPLILRLLLRHHEDYPSETPVSSDRLISLSTFLSVVDPLAPSSLSIRLAVRLTKERLPNGPPSSRAAALVEIAHRIAAFLDVCRGGGYEEGTAEWAWRELGEVSGEARSLVEGADSGLWTSREAWWPHYHLTPLLAAQEKLPALVQCALVHAMAFPSAYARMTPVHAAVSAAVASGEIDEVEVELGIERCGVTVAALFGESQGRKKERYWRRKKFRTEFSVGDFRE</sequence>
<keyword evidence="1" id="KW-0802">TPR repeat</keyword>
<organism evidence="3 4">
    <name type="scientific">Gonapodya prolifera (strain JEL478)</name>
    <name type="common">Monoblepharis prolifera</name>
    <dbReference type="NCBI Taxonomy" id="1344416"/>
    <lineage>
        <taxon>Eukaryota</taxon>
        <taxon>Fungi</taxon>
        <taxon>Fungi incertae sedis</taxon>
        <taxon>Chytridiomycota</taxon>
        <taxon>Chytridiomycota incertae sedis</taxon>
        <taxon>Monoblepharidomycetes</taxon>
        <taxon>Monoblepharidales</taxon>
        <taxon>Gonapodyaceae</taxon>
        <taxon>Gonapodya</taxon>
    </lineage>
</organism>
<accession>A0A139AXF1</accession>
<dbReference type="EMBL" id="KQ965733">
    <property type="protein sequence ID" value="KXS21389.1"/>
    <property type="molecule type" value="Genomic_DNA"/>
</dbReference>
<keyword evidence="4" id="KW-1185">Reference proteome</keyword>
<feature type="region of interest" description="Disordered" evidence="2">
    <location>
        <begin position="200"/>
        <end position="222"/>
    </location>
</feature>
<evidence type="ECO:0000256" key="2">
    <source>
        <dbReference type="SAM" id="MobiDB-lite"/>
    </source>
</evidence>
<reference evidence="3 4" key="1">
    <citation type="journal article" date="2015" name="Genome Biol. Evol.">
        <title>Phylogenomic analyses indicate that early fungi evolved digesting cell walls of algal ancestors of land plants.</title>
        <authorList>
            <person name="Chang Y."/>
            <person name="Wang S."/>
            <person name="Sekimoto S."/>
            <person name="Aerts A.L."/>
            <person name="Choi C."/>
            <person name="Clum A."/>
            <person name="LaButti K.M."/>
            <person name="Lindquist E.A."/>
            <person name="Yee Ngan C."/>
            <person name="Ohm R.A."/>
            <person name="Salamov A.A."/>
            <person name="Grigoriev I.V."/>
            <person name="Spatafora J.W."/>
            <person name="Berbee M.L."/>
        </authorList>
    </citation>
    <scope>NUCLEOTIDE SEQUENCE [LARGE SCALE GENOMIC DNA]</scope>
    <source>
        <strain evidence="3 4">JEL478</strain>
    </source>
</reference>
<proteinExistence type="predicted"/>
<evidence type="ECO:0000256" key="1">
    <source>
        <dbReference type="PROSITE-ProRule" id="PRU00339"/>
    </source>
</evidence>
<protein>
    <submittedName>
        <fullName evidence="3">Uncharacterized protein</fullName>
    </submittedName>
</protein>
<dbReference type="AlphaFoldDB" id="A0A139AXF1"/>
<dbReference type="PROSITE" id="PS50005">
    <property type="entry name" value="TPR"/>
    <property type="match status" value="1"/>
</dbReference>
<evidence type="ECO:0000313" key="3">
    <source>
        <dbReference type="EMBL" id="KXS21389.1"/>
    </source>
</evidence>
<gene>
    <name evidence="3" type="ORF">M427DRAFT_51607</name>
</gene>